<dbReference type="Gene3D" id="1.20.5.340">
    <property type="match status" value="1"/>
</dbReference>
<dbReference type="OrthoDB" id="889336at2759"/>
<dbReference type="InterPro" id="IPR024461">
    <property type="entry name" value="CCDC90-like"/>
</dbReference>
<gene>
    <name evidence="10" type="ORF">SASPL_126151</name>
</gene>
<evidence type="ECO:0000256" key="3">
    <source>
        <dbReference type="ARBA" id="ARBA00022692"/>
    </source>
</evidence>
<evidence type="ECO:0000256" key="2">
    <source>
        <dbReference type="ARBA" id="ARBA00004370"/>
    </source>
</evidence>
<dbReference type="GO" id="GO:0016020">
    <property type="term" value="C:membrane"/>
    <property type="evidence" value="ECO:0007669"/>
    <property type="project" value="UniProtKB-SubCell"/>
</dbReference>
<dbReference type="AlphaFoldDB" id="A0A8X8ZQV4"/>
<evidence type="ECO:0000313" key="10">
    <source>
        <dbReference type="EMBL" id="KAG6413441.1"/>
    </source>
</evidence>
<dbReference type="PANTHER" id="PTHR14360">
    <property type="entry name" value="PROTEIN FMP32, MITOCHONDRIAL"/>
    <property type="match status" value="1"/>
</dbReference>
<feature type="coiled-coil region" evidence="8">
    <location>
        <begin position="92"/>
        <end position="119"/>
    </location>
</feature>
<keyword evidence="5 8" id="KW-0175">Coiled coil</keyword>
<name>A0A8X8ZQV4_SALSN</name>
<comment type="caution">
    <text evidence="10">The sequence shown here is derived from an EMBL/GenBank/DDBJ whole genome shotgun (WGS) entry which is preliminary data.</text>
</comment>
<keyword evidence="6" id="KW-0496">Mitochondrion</keyword>
<keyword evidence="3 9" id="KW-0812">Transmembrane</keyword>
<keyword evidence="4 9" id="KW-1133">Transmembrane helix</keyword>
<dbReference type="EMBL" id="PNBA02000009">
    <property type="protein sequence ID" value="KAG6413441.1"/>
    <property type="molecule type" value="Genomic_DNA"/>
</dbReference>
<dbReference type="PANTHER" id="PTHR14360:SF1">
    <property type="entry name" value="PROTEIN FMP32, MITOCHONDRIAL"/>
    <property type="match status" value="1"/>
</dbReference>
<accession>A0A8X8ZQV4</accession>
<reference evidence="10" key="2">
    <citation type="submission" date="2020-08" db="EMBL/GenBank/DDBJ databases">
        <title>Plant Genome Project.</title>
        <authorList>
            <person name="Zhang R.-G."/>
        </authorList>
    </citation>
    <scope>NUCLEOTIDE SEQUENCE</scope>
    <source>
        <strain evidence="10">Huo1</strain>
        <tissue evidence="10">Leaf</tissue>
    </source>
</reference>
<dbReference type="Pfam" id="PF07798">
    <property type="entry name" value="CCDC90-like"/>
    <property type="match status" value="1"/>
</dbReference>
<comment type="subcellular location">
    <subcellularLocation>
        <location evidence="2">Membrane</location>
    </subcellularLocation>
    <subcellularLocation>
        <location evidence="1">Mitochondrion</location>
    </subcellularLocation>
</comment>
<evidence type="ECO:0000313" key="11">
    <source>
        <dbReference type="Proteomes" id="UP000298416"/>
    </source>
</evidence>
<evidence type="ECO:0000256" key="7">
    <source>
        <dbReference type="ARBA" id="ARBA00023136"/>
    </source>
</evidence>
<evidence type="ECO:0000256" key="6">
    <source>
        <dbReference type="ARBA" id="ARBA00023128"/>
    </source>
</evidence>
<evidence type="ECO:0000256" key="1">
    <source>
        <dbReference type="ARBA" id="ARBA00004173"/>
    </source>
</evidence>
<feature type="coiled-coil region" evidence="8">
    <location>
        <begin position="215"/>
        <end position="282"/>
    </location>
</feature>
<protein>
    <submittedName>
        <fullName evidence="10">Uncharacterized protein</fullName>
    </submittedName>
</protein>
<evidence type="ECO:0000256" key="5">
    <source>
        <dbReference type="ARBA" id="ARBA00023054"/>
    </source>
</evidence>
<keyword evidence="7 9" id="KW-0472">Membrane</keyword>
<dbReference type="GO" id="GO:0005739">
    <property type="term" value="C:mitochondrion"/>
    <property type="evidence" value="ECO:0007669"/>
    <property type="project" value="UniProtKB-SubCell"/>
</dbReference>
<organism evidence="10">
    <name type="scientific">Salvia splendens</name>
    <name type="common">Scarlet sage</name>
    <dbReference type="NCBI Taxonomy" id="180675"/>
    <lineage>
        <taxon>Eukaryota</taxon>
        <taxon>Viridiplantae</taxon>
        <taxon>Streptophyta</taxon>
        <taxon>Embryophyta</taxon>
        <taxon>Tracheophyta</taxon>
        <taxon>Spermatophyta</taxon>
        <taxon>Magnoliopsida</taxon>
        <taxon>eudicotyledons</taxon>
        <taxon>Gunneridae</taxon>
        <taxon>Pentapetalae</taxon>
        <taxon>asterids</taxon>
        <taxon>lamiids</taxon>
        <taxon>Lamiales</taxon>
        <taxon>Lamiaceae</taxon>
        <taxon>Nepetoideae</taxon>
        <taxon>Mentheae</taxon>
        <taxon>Salviinae</taxon>
        <taxon>Salvia</taxon>
        <taxon>Salvia subgen. Calosphace</taxon>
        <taxon>core Calosphace</taxon>
    </lineage>
</organism>
<evidence type="ECO:0000256" key="4">
    <source>
        <dbReference type="ARBA" id="ARBA00022989"/>
    </source>
</evidence>
<evidence type="ECO:0000256" key="9">
    <source>
        <dbReference type="SAM" id="Phobius"/>
    </source>
</evidence>
<keyword evidence="11" id="KW-1185">Reference proteome</keyword>
<reference evidence="10" key="1">
    <citation type="submission" date="2018-01" db="EMBL/GenBank/DDBJ databases">
        <authorList>
            <person name="Mao J.F."/>
        </authorList>
    </citation>
    <scope>NUCLEOTIDE SEQUENCE</scope>
    <source>
        <strain evidence="10">Huo1</strain>
        <tissue evidence="10">Leaf</tissue>
    </source>
</reference>
<proteinExistence type="predicted"/>
<evidence type="ECO:0000256" key="8">
    <source>
        <dbReference type="SAM" id="Coils"/>
    </source>
</evidence>
<dbReference type="Proteomes" id="UP000298416">
    <property type="component" value="Unassembled WGS sequence"/>
</dbReference>
<sequence length="331" mass="37345">MASCIRMIQSGIRLSKFRGINSVSMMISTVSYRTFSSNSPNQSPIYLFDTLALIRSLEAQGIHTKQAEAITSQMTLVLNVSMEYILQNVASKSEMQKVVMATEANLVKLKSEVQSYMDNNSSSLQGEDAKIRNDITKLHGELRHEIDKVTSAQRLDLNLERRRVDGELSDMRARTTDISNQLNNAVMANETNFVKLKSEVQSSLDQKFSPLQSKGEKLQNDIEKLSGELKHEIEKITAAQRLDLNLEKRRIDDKFSDVRAEITHLTNKLTETRAELTNLSSNFDRKLEIATLAMKADLATNKSDITKYFLGAIFSSSAFCIGILYRLFSKQ</sequence>
<feature type="transmembrane region" description="Helical" evidence="9">
    <location>
        <begin position="308"/>
        <end position="328"/>
    </location>
</feature>